<keyword evidence="2" id="KW-0479">Metal-binding</keyword>
<keyword evidence="3" id="KW-0862">Zinc</keyword>
<dbReference type="OrthoDB" id="9797931at2"/>
<dbReference type="PANTHER" id="PTHR43401">
    <property type="entry name" value="L-THREONINE 3-DEHYDROGENASE"/>
    <property type="match status" value="1"/>
</dbReference>
<dbReference type="PANTHER" id="PTHR43401:SF2">
    <property type="entry name" value="L-THREONINE 3-DEHYDROGENASE"/>
    <property type="match status" value="1"/>
</dbReference>
<dbReference type="InterPro" id="IPR011032">
    <property type="entry name" value="GroES-like_sf"/>
</dbReference>
<evidence type="ECO:0000256" key="4">
    <source>
        <dbReference type="ARBA" id="ARBA00023002"/>
    </source>
</evidence>
<organism evidence="6 7">
    <name type="scientific">Nocardioides marmoriginsengisoli</name>
    <dbReference type="NCBI Taxonomy" id="661483"/>
    <lineage>
        <taxon>Bacteria</taxon>
        <taxon>Bacillati</taxon>
        <taxon>Actinomycetota</taxon>
        <taxon>Actinomycetes</taxon>
        <taxon>Propionibacteriales</taxon>
        <taxon>Nocardioidaceae</taxon>
        <taxon>Nocardioides</taxon>
    </lineage>
</organism>
<dbReference type="InterPro" id="IPR050129">
    <property type="entry name" value="Zn_alcohol_dh"/>
</dbReference>
<dbReference type="Proteomes" id="UP000267128">
    <property type="component" value="Unassembled WGS sequence"/>
</dbReference>
<dbReference type="Pfam" id="PF08240">
    <property type="entry name" value="ADH_N"/>
    <property type="match status" value="1"/>
</dbReference>
<dbReference type="InterPro" id="IPR036291">
    <property type="entry name" value="NAD(P)-bd_dom_sf"/>
</dbReference>
<comment type="cofactor">
    <cofactor evidence="1">
        <name>Zn(2+)</name>
        <dbReference type="ChEBI" id="CHEBI:29105"/>
    </cofactor>
</comment>
<dbReference type="InterPro" id="IPR013154">
    <property type="entry name" value="ADH-like_N"/>
</dbReference>
<evidence type="ECO:0000256" key="2">
    <source>
        <dbReference type="ARBA" id="ARBA00022723"/>
    </source>
</evidence>
<dbReference type="SUPFAM" id="SSF51735">
    <property type="entry name" value="NAD(P)-binding Rossmann-fold domains"/>
    <property type="match status" value="1"/>
</dbReference>
<evidence type="ECO:0000259" key="5">
    <source>
        <dbReference type="SMART" id="SM00829"/>
    </source>
</evidence>
<dbReference type="Pfam" id="PF00107">
    <property type="entry name" value="ADH_zinc_N"/>
    <property type="match status" value="1"/>
</dbReference>
<evidence type="ECO:0000256" key="1">
    <source>
        <dbReference type="ARBA" id="ARBA00001947"/>
    </source>
</evidence>
<evidence type="ECO:0000256" key="3">
    <source>
        <dbReference type="ARBA" id="ARBA00022833"/>
    </source>
</evidence>
<sequence>MKGNAMPIAFVITGANELTAVEANSPEVPVSGHARVEITFAGICSSDIDAYRKGYPYAPTLSGHEWTGAVVAIGDNVKDLAVGDRVARTCQPACGDCRMCHAGHQGLCDFFSLGTLPTAPNHGAYATHIQVPAGSLIKLPDNVTDQQGAMVEPAAVAFHAVRRSRVRAGDTVLLIGAGIIGLFAMQLARQSGAVNVIVIEPDERRRGVALALGATAAFAPEDEELLPTLLGLSGGRGADIAYECAGLGSSLMTVVKFLRPGGRLVMISAPTAPVEVIPAMWTSKELDIQTSRAHARDEFDVVVDLFAKGVLRTTGVITEIVALSQLPQVFEDIAAFANAHRVLVDPRK</sequence>
<proteinExistence type="predicted"/>
<dbReference type="Gene3D" id="3.90.180.10">
    <property type="entry name" value="Medium-chain alcohol dehydrogenases, catalytic domain"/>
    <property type="match status" value="1"/>
</dbReference>
<keyword evidence="7" id="KW-1185">Reference proteome</keyword>
<dbReference type="InterPro" id="IPR020843">
    <property type="entry name" value="ER"/>
</dbReference>
<accession>A0A3N0CHR3</accession>
<gene>
    <name evidence="6" type="ORF">EFK50_13890</name>
</gene>
<name>A0A3N0CHR3_9ACTN</name>
<reference evidence="6 7" key="1">
    <citation type="submission" date="2018-11" db="EMBL/GenBank/DDBJ databases">
        <authorList>
            <person name="Li F."/>
        </authorList>
    </citation>
    <scope>NUCLEOTIDE SEQUENCE [LARGE SCALE GENOMIC DNA]</scope>
    <source>
        <strain evidence="6 7">Gsoil 097</strain>
    </source>
</reference>
<dbReference type="SUPFAM" id="SSF50129">
    <property type="entry name" value="GroES-like"/>
    <property type="match status" value="1"/>
</dbReference>
<dbReference type="SMART" id="SM00829">
    <property type="entry name" value="PKS_ER"/>
    <property type="match status" value="1"/>
</dbReference>
<keyword evidence="4" id="KW-0560">Oxidoreductase</keyword>
<feature type="domain" description="Enoyl reductase (ER)" evidence="5">
    <location>
        <begin position="14"/>
        <end position="344"/>
    </location>
</feature>
<dbReference type="GO" id="GO:0016491">
    <property type="term" value="F:oxidoreductase activity"/>
    <property type="evidence" value="ECO:0007669"/>
    <property type="project" value="UniProtKB-KW"/>
</dbReference>
<protein>
    <submittedName>
        <fullName evidence="6">Alcohol dehydrogenase</fullName>
    </submittedName>
</protein>
<evidence type="ECO:0000313" key="7">
    <source>
        <dbReference type="Proteomes" id="UP000267128"/>
    </source>
</evidence>
<evidence type="ECO:0000313" key="6">
    <source>
        <dbReference type="EMBL" id="RNL62829.1"/>
    </source>
</evidence>
<dbReference type="AlphaFoldDB" id="A0A3N0CHR3"/>
<dbReference type="InterPro" id="IPR013149">
    <property type="entry name" value="ADH-like_C"/>
</dbReference>
<comment type="caution">
    <text evidence="6">The sequence shown here is derived from an EMBL/GenBank/DDBJ whole genome shotgun (WGS) entry which is preliminary data.</text>
</comment>
<dbReference type="Gene3D" id="3.40.50.720">
    <property type="entry name" value="NAD(P)-binding Rossmann-like Domain"/>
    <property type="match status" value="1"/>
</dbReference>
<dbReference type="EMBL" id="RJSE01000007">
    <property type="protein sequence ID" value="RNL62829.1"/>
    <property type="molecule type" value="Genomic_DNA"/>
</dbReference>
<dbReference type="GO" id="GO:0046872">
    <property type="term" value="F:metal ion binding"/>
    <property type="evidence" value="ECO:0007669"/>
    <property type="project" value="UniProtKB-KW"/>
</dbReference>